<dbReference type="EMBL" id="GGEC01057497">
    <property type="protein sequence ID" value="MBX37981.1"/>
    <property type="molecule type" value="Transcribed_RNA"/>
</dbReference>
<organism evidence="1">
    <name type="scientific">Rhizophora mucronata</name>
    <name type="common">Asiatic mangrove</name>
    <dbReference type="NCBI Taxonomy" id="61149"/>
    <lineage>
        <taxon>Eukaryota</taxon>
        <taxon>Viridiplantae</taxon>
        <taxon>Streptophyta</taxon>
        <taxon>Embryophyta</taxon>
        <taxon>Tracheophyta</taxon>
        <taxon>Spermatophyta</taxon>
        <taxon>Magnoliopsida</taxon>
        <taxon>eudicotyledons</taxon>
        <taxon>Gunneridae</taxon>
        <taxon>Pentapetalae</taxon>
        <taxon>rosids</taxon>
        <taxon>fabids</taxon>
        <taxon>Malpighiales</taxon>
        <taxon>Rhizophoraceae</taxon>
        <taxon>Rhizophora</taxon>
    </lineage>
</organism>
<protein>
    <submittedName>
        <fullName evidence="1">Uncharacterized protein</fullName>
    </submittedName>
</protein>
<dbReference type="AlphaFoldDB" id="A0A2P2N664"/>
<accession>A0A2P2N664</accession>
<proteinExistence type="predicted"/>
<reference evidence="1" key="1">
    <citation type="submission" date="2018-02" db="EMBL/GenBank/DDBJ databases">
        <title>Rhizophora mucronata_Transcriptome.</title>
        <authorList>
            <person name="Meera S.P."/>
            <person name="Sreeshan A."/>
            <person name="Augustine A."/>
        </authorList>
    </citation>
    <scope>NUCLEOTIDE SEQUENCE</scope>
    <source>
        <tissue evidence="1">Leaf</tissue>
    </source>
</reference>
<name>A0A2P2N664_RHIMU</name>
<evidence type="ECO:0000313" key="1">
    <source>
        <dbReference type="EMBL" id="MBX37981.1"/>
    </source>
</evidence>
<sequence length="35" mass="4163">MRKNFFLHNILHGIRADFIPLSKNKTLTTYIFSKP</sequence>